<dbReference type="Proteomes" id="UP000530850">
    <property type="component" value="Unassembled WGS sequence"/>
</dbReference>
<dbReference type="GO" id="GO:0003677">
    <property type="term" value="F:DNA binding"/>
    <property type="evidence" value="ECO:0007669"/>
    <property type="project" value="UniProtKB-KW"/>
</dbReference>
<dbReference type="PANTHER" id="PTHR43214:SF43">
    <property type="entry name" value="TWO-COMPONENT RESPONSE REGULATOR"/>
    <property type="match status" value="1"/>
</dbReference>
<evidence type="ECO:0000313" key="6">
    <source>
        <dbReference type="EMBL" id="MBB3170505.1"/>
    </source>
</evidence>
<accession>A0A3N0ADP7</accession>
<dbReference type="InterPro" id="IPR001789">
    <property type="entry name" value="Sig_transdc_resp-reg_receiver"/>
</dbReference>
<evidence type="ECO:0000259" key="5">
    <source>
        <dbReference type="PROSITE" id="PS50110"/>
    </source>
</evidence>
<dbReference type="Gene3D" id="3.40.50.2300">
    <property type="match status" value="1"/>
</dbReference>
<dbReference type="GO" id="GO:0006355">
    <property type="term" value="P:regulation of DNA-templated transcription"/>
    <property type="evidence" value="ECO:0007669"/>
    <property type="project" value="InterPro"/>
</dbReference>
<evidence type="ECO:0000313" key="8">
    <source>
        <dbReference type="Proteomes" id="UP000309454"/>
    </source>
</evidence>
<dbReference type="InterPro" id="IPR058245">
    <property type="entry name" value="NreC/VraR/RcsB-like_REC"/>
</dbReference>
<dbReference type="AlphaFoldDB" id="A0A3N0ADP7"/>
<dbReference type="PRINTS" id="PR00038">
    <property type="entry name" value="HTHLUXR"/>
</dbReference>
<feature type="domain" description="HTH luxR-type" evidence="4">
    <location>
        <begin position="154"/>
        <end position="219"/>
    </location>
</feature>
<organism evidence="7 8">
    <name type="scientific">Parvibacter caecicola</name>
    <dbReference type="NCBI Taxonomy" id="747645"/>
    <lineage>
        <taxon>Bacteria</taxon>
        <taxon>Bacillati</taxon>
        <taxon>Actinomycetota</taxon>
        <taxon>Coriobacteriia</taxon>
        <taxon>Coriobacteriales</taxon>
        <taxon>Coriobacteriaceae</taxon>
        <taxon>Parvibacter</taxon>
    </lineage>
</organism>
<dbReference type="SMART" id="SM00448">
    <property type="entry name" value="REC"/>
    <property type="match status" value="1"/>
</dbReference>
<evidence type="ECO:0000313" key="9">
    <source>
        <dbReference type="Proteomes" id="UP000530850"/>
    </source>
</evidence>
<dbReference type="Pfam" id="PF00196">
    <property type="entry name" value="GerE"/>
    <property type="match status" value="1"/>
</dbReference>
<proteinExistence type="predicted"/>
<feature type="domain" description="Response regulatory" evidence="5">
    <location>
        <begin position="7"/>
        <end position="123"/>
    </location>
</feature>
<dbReference type="SUPFAM" id="SSF46894">
    <property type="entry name" value="C-terminal effector domain of the bipartite response regulators"/>
    <property type="match status" value="1"/>
</dbReference>
<dbReference type="CDD" id="cd17535">
    <property type="entry name" value="REC_NarL-like"/>
    <property type="match status" value="1"/>
</dbReference>
<dbReference type="InterPro" id="IPR000792">
    <property type="entry name" value="Tscrpt_reg_LuxR_C"/>
</dbReference>
<dbReference type="PROSITE" id="PS50110">
    <property type="entry name" value="RESPONSE_REGULATORY"/>
    <property type="match status" value="1"/>
</dbReference>
<protein>
    <submittedName>
        <fullName evidence="6">DNA-binding NarL/FixJ family response regulator</fullName>
    </submittedName>
    <submittedName>
        <fullName evidence="7">Response regulator transcription factor</fullName>
    </submittedName>
</protein>
<dbReference type="PROSITE" id="PS50043">
    <property type="entry name" value="HTH_LUXR_2"/>
    <property type="match status" value="1"/>
</dbReference>
<dbReference type="GeneID" id="93355965"/>
<dbReference type="InterPro" id="IPR011006">
    <property type="entry name" value="CheY-like_superfamily"/>
</dbReference>
<reference evidence="6 9" key="2">
    <citation type="submission" date="2020-08" db="EMBL/GenBank/DDBJ databases">
        <title>Sequencing the genomes of 1000 actinobacteria strains.</title>
        <authorList>
            <person name="Klenk H.-P."/>
        </authorList>
    </citation>
    <scope>NUCLEOTIDE SEQUENCE [LARGE SCALE GENOMIC DNA]</scope>
    <source>
        <strain evidence="6 9">DSM 22242</strain>
    </source>
</reference>
<dbReference type="GO" id="GO:0000160">
    <property type="term" value="P:phosphorelay signal transduction system"/>
    <property type="evidence" value="ECO:0007669"/>
    <property type="project" value="InterPro"/>
</dbReference>
<name>A0A3N0ADP7_9ACTN</name>
<sequence>MTESPLTVVMIDDDPFILESLTTILQANGRVQVAAVSTSGADALALYRRFRPQVLLLDIRMSLVSGLAAAEEVLAAFPQANIVFLTTFADDDYLVRALALGARGYLIKQDTAQLEQALFAAADGQTVLGQEVSGRVGQLMAKGRARTQQAGCDASSFGAQLSQREREAARLIAEGLDNREIAQALYLSEGTVRNYISAILQKTGLRDRTQIAIAWWRGSR</sequence>
<dbReference type="InterPro" id="IPR039420">
    <property type="entry name" value="WalR-like"/>
</dbReference>
<evidence type="ECO:0000256" key="1">
    <source>
        <dbReference type="ARBA" id="ARBA00022553"/>
    </source>
</evidence>
<dbReference type="SMART" id="SM00421">
    <property type="entry name" value="HTH_LUXR"/>
    <property type="match status" value="1"/>
</dbReference>
<evidence type="ECO:0000313" key="7">
    <source>
        <dbReference type="EMBL" id="TJW12272.1"/>
    </source>
</evidence>
<evidence type="ECO:0000256" key="2">
    <source>
        <dbReference type="ARBA" id="ARBA00023125"/>
    </source>
</evidence>
<dbReference type="EMBL" id="SSTM01000001">
    <property type="protein sequence ID" value="TJW12272.1"/>
    <property type="molecule type" value="Genomic_DNA"/>
</dbReference>
<keyword evidence="8" id="KW-1185">Reference proteome</keyword>
<dbReference type="RefSeq" id="WP_123184652.1">
    <property type="nucleotide sequence ID" value="NZ_CANPEU010000001.1"/>
</dbReference>
<evidence type="ECO:0000256" key="3">
    <source>
        <dbReference type="PROSITE-ProRule" id="PRU00169"/>
    </source>
</evidence>
<keyword evidence="1 3" id="KW-0597">Phosphoprotein</keyword>
<gene>
    <name evidence="7" type="ORF">E5982_01325</name>
    <name evidence="6" type="ORF">FHR31_000285</name>
</gene>
<dbReference type="CDD" id="cd06170">
    <property type="entry name" value="LuxR_C_like"/>
    <property type="match status" value="1"/>
</dbReference>
<dbReference type="Proteomes" id="UP000309454">
    <property type="component" value="Unassembled WGS sequence"/>
</dbReference>
<dbReference type="PANTHER" id="PTHR43214">
    <property type="entry name" value="TWO-COMPONENT RESPONSE REGULATOR"/>
    <property type="match status" value="1"/>
</dbReference>
<dbReference type="PROSITE" id="PS00622">
    <property type="entry name" value="HTH_LUXR_1"/>
    <property type="match status" value="1"/>
</dbReference>
<comment type="caution">
    <text evidence="7">The sequence shown here is derived from an EMBL/GenBank/DDBJ whole genome shotgun (WGS) entry which is preliminary data.</text>
</comment>
<dbReference type="InterPro" id="IPR016032">
    <property type="entry name" value="Sig_transdc_resp-reg_C-effctor"/>
</dbReference>
<dbReference type="EMBL" id="JACHYA010000001">
    <property type="protein sequence ID" value="MBB3170505.1"/>
    <property type="molecule type" value="Genomic_DNA"/>
</dbReference>
<dbReference type="OrthoDB" id="3686176at2"/>
<dbReference type="Pfam" id="PF00072">
    <property type="entry name" value="Response_reg"/>
    <property type="match status" value="1"/>
</dbReference>
<reference evidence="7 8" key="1">
    <citation type="submission" date="2019-04" db="EMBL/GenBank/DDBJ databases">
        <title>Microbes associate with the intestines of laboratory mice.</title>
        <authorList>
            <person name="Navarre W."/>
            <person name="Wong E."/>
            <person name="Huang K.C."/>
            <person name="Tropini C."/>
            <person name="Ng K."/>
            <person name="Yu B."/>
        </authorList>
    </citation>
    <scope>NUCLEOTIDE SEQUENCE [LARGE SCALE GENOMIC DNA]</scope>
    <source>
        <strain evidence="7 8">NM48_B13</strain>
    </source>
</reference>
<evidence type="ECO:0000259" key="4">
    <source>
        <dbReference type="PROSITE" id="PS50043"/>
    </source>
</evidence>
<dbReference type="SUPFAM" id="SSF52172">
    <property type="entry name" value="CheY-like"/>
    <property type="match status" value="1"/>
</dbReference>
<feature type="modified residue" description="4-aspartylphosphate" evidence="3">
    <location>
        <position position="58"/>
    </location>
</feature>
<keyword evidence="2 6" id="KW-0238">DNA-binding</keyword>